<dbReference type="InParanoid" id="A0A200Q9I0"/>
<dbReference type="GO" id="GO:0006353">
    <property type="term" value="P:DNA-templated transcription termination"/>
    <property type="evidence" value="ECO:0007669"/>
    <property type="project" value="UniProtKB-KW"/>
</dbReference>
<evidence type="ECO:0000313" key="17">
    <source>
        <dbReference type="EMBL" id="OVA07123.1"/>
    </source>
</evidence>
<keyword evidence="9" id="KW-0805">Transcription regulation</keyword>
<dbReference type="OrthoDB" id="372487at2759"/>
<reference evidence="17 18" key="1">
    <citation type="journal article" date="2017" name="Mol. Plant">
        <title>The Genome of Medicinal Plant Macleaya cordata Provides New Insights into Benzylisoquinoline Alkaloids Metabolism.</title>
        <authorList>
            <person name="Liu X."/>
            <person name="Liu Y."/>
            <person name="Huang P."/>
            <person name="Ma Y."/>
            <person name="Qing Z."/>
            <person name="Tang Q."/>
            <person name="Cao H."/>
            <person name="Cheng P."/>
            <person name="Zheng Y."/>
            <person name="Yuan Z."/>
            <person name="Zhou Y."/>
            <person name="Liu J."/>
            <person name="Tang Z."/>
            <person name="Zhuo Y."/>
            <person name="Zhang Y."/>
            <person name="Yu L."/>
            <person name="Huang J."/>
            <person name="Yang P."/>
            <person name="Peng Q."/>
            <person name="Zhang J."/>
            <person name="Jiang W."/>
            <person name="Zhang Z."/>
            <person name="Lin K."/>
            <person name="Ro D.K."/>
            <person name="Chen X."/>
            <person name="Xiong X."/>
            <person name="Shang Y."/>
            <person name="Huang S."/>
            <person name="Zeng J."/>
        </authorList>
    </citation>
    <scope>NUCLEOTIDE SEQUENCE [LARGE SCALE GENOMIC DNA]</scope>
    <source>
        <strain evidence="18">cv. BLH2017</strain>
        <tissue evidence="17">Root</tissue>
    </source>
</reference>
<evidence type="ECO:0000256" key="11">
    <source>
        <dbReference type="ARBA" id="ARBA00023242"/>
    </source>
</evidence>
<evidence type="ECO:0000256" key="2">
    <source>
        <dbReference type="ARBA" id="ARBA00006994"/>
    </source>
</evidence>
<dbReference type="OMA" id="PNTGFRN"/>
<sequence>MGVPSFYRWLLFPPTTFDEVFKSIFQYIDRLFQIVRPRKLLYLAIDGVAPRAKMNQQRSRRFRTAKDTELAEEEEERLRKEFEMEGKNVLPKLKSETSDSNIITPGTEFMDKLSKALQYYIRLRLNSDPGWKKIKVILSDANVPGEGEHKIMKFIRLQRNLPGYDPNTVHCLYGLDADLIMLALATHEPHFSLLREDVLAQVQQPSCSLPLQSSLSKTEFNSVKSRGWFNRVHEQNGGVSITKKTYQFLNIWTLREYLELDLQISDPPCAIDLERLIDDFIFMCFLIGNDFLPHMPSLQINEGSIDLLMAVYKHEFNSLGGYLIDAEKLEDKKASYVKLKRIEKFILAVGSYEERIFKKRLDLQERKLKSLMRQKAYDVDDKATEDFPFNQALESLQLDNRRKDVSMAPDESSQTFNTSTLSKEDAVLENTKELKRKVKDFMREQSDLFKQGGFEKDKIRLGMQGWKERYYKEKFSVENPKEIESIRTVVVQKYIEGLCWVLQYYFSGVPSWTWYYPFHYGPFASDLKGLGKINIKFKMGAPFKPFDQLMGVLPPRSVSALPKAYWNLMTSEESNLIDFYPTEFEVDADGKHYLWQGTVKLPFIKEEQLLFETKKVENELKEHEARKNTERMDVMFMNGSHDLGSQILSNKSAGRVSIDVHASGGMNGYILPCNEDLSTSFSNVNEMEDVSKDDVIYVLYELPDTHTHIPRLAEKVELPEKTITEEDIVKTPLWHEFEGWAPPTNRLHIQQKYRQVKTVASPESAKEIWKVAGSGFSAGRGKGNQTTSDPSLNIQSTAGFHGAKSGTFIPSGSSSGKAYAEQVSPNHSIHSYRRIQAVTASKFSSTGTSSVGQRWTGDASNQAIWRGNRSSGISNSGQGYGSNGRRPVGNSSFWPSRNVSSTNGNSSTPQYVWQPAGRGRGRGSFETLTTDTDRSRPW</sequence>
<dbReference type="PANTHER" id="PTHR12341">
    <property type="entry name" value="5'-&gt;3' EXORIBONUCLEASE"/>
    <property type="match status" value="1"/>
</dbReference>
<proteinExistence type="inferred from homology"/>
<dbReference type="AlphaFoldDB" id="A0A200Q9I0"/>
<keyword evidence="11" id="KW-0539">Nucleus</keyword>
<dbReference type="Gene3D" id="1.25.40.1050">
    <property type="match status" value="1"/>
</dbReference>
<keyword evidence="5 12" id="KW-0507">mRNA processing</keyword>
<comment type="caution">
    <text evidence="17">The sequence shown here is derived from an EMBL/GenBank/DDBJ whole genome shotgun (WGS) entry which is preliminary data.</text>
</comment>
<accession>A0A200Q9I0</accession>
<evidence type="ECO:0000259" key="16">
    <source>
        <dbReference type="Pfam" id="PF17846"/>
    </source>
</evidence>
<feature type="domain" description="Xrn1 N-terminal" evidence="15">
    <location>
        <begin position="14"/>
        <end position="197"/>
    </location>
</feature>
<dbReference type="Pfam" id="PF03159">
    <property type="entry name" value="XRN_N"/>
    <property type="match status" value="1"/>
</dbReference>
<evidence type="ECO:0000256" key="5">
    <source>
        <dbReference type="ARBA" id="ARBA00022664"/>
    </source>
</evidence>
<dbReference type="PIRSF" id="PIRSF037239">
    <property type="entry name" value="Exonuclease_Xrn2"/>
    <property type="match status" value="1"/>
</dbReference>
<evidence type="ECO:0000313" key="18">
    <source>
        <dbReference type="Proteomes" id="UP000195402"/>
    </source>
</evidence>
<dbReference type="PANTHER" id="PTHR12341:SF62">
    <property type="entry name" value="5'-3' EXORIBONUCLEASE 3-LIKE"/>
    <property type="match status" value="1"/>
</dbReference>
<keyword evidence="3" id="KW-0806">Transcription termination</keyword>
<keyword evidence="7 12" id="KW-0378">Hydrolase</keyword>
<keyword evidence="4" id="KW-0698">rRNA processing</keyword>
<evidence type="ECO:0000256" key="10">
    <source>
        <dbReference type="ARBA" id="ARBA00023163"/>
    </source>
</evidence>
<dbReference type="GO" id="GO:0004534">
    <property type="term" value="F:5'-3' RNA exonuclease activity"/>
    <property type="evidence" value="ECO:0007669"/>
    <property type="project" value="UniProtKB-UniRule"/>
</dbReference>
<evidence type="ECO:0000256" key="6">
    <source>
        <dbReference type="ARBA" id="ARBA00022722"/>
    </source>
</evidence>
<comment type="function">
    <text evidence="12">Possesses 5'-&gt;3' exoribonuclease activity. Acts as an endogenous post-transcriptional gene silencing (PTGS) suppressor.</text>
</comment>
<dbReference type="EMBL" id="MVGT01002634">
    <property type="protein sequence ID" value="OVA07123.1"/>
    <property type="molecule type" value="Genomic_DNA"/>
</dbReference>
<evidence type="ECO:0000256" key="4">
    <source>
        <dbReference type="ARBA" id="ARBA00022552"/>
    </source>
</evidence>
<evidence type="ECO:0000256" key="3">
    <source>
        <dbReference type="ARBA" id="ARBA00022472"/>
    </source>
</evidence>
<dbReference type="InterPro" id="IPR004859">
    <property type="entry name" value="Xrn1_N"/>
</dbReference>
<dbReference type="GO" id="GO:0006364">
    <property type="term" value="P:rRNA processing"/>
    <property type="evidence" value="ECO:0007669"/>
    <property type="project" value="UniProtKB-KW"/>
</dbReference>
<protein>
    <recommendedName>
        <fullName evidence="12">5'-3' exoribonuclease</fullName>
        <ecNumber evidence="12">3.1.13.-</ecNumber>
    </recommendedName>
</protein>
<dbReference type="GO" id="GO:0003723">
    <property type="term" value="F:RNA binding"/>
    <property type="evidence" value="ECO:0007669"/>
    <property type="project" value="TreeGrafter"/>
</dbReference>
<dbReference type="Pfam" id="PF17846">
    <property type="entry name" value="XRN_M"/>
    <property type="match status" value="1"/>
</dbReference>
<feature type="compositionally biased region" description="Low complexity" evidence="14">
    <location>
        <begin position="866"/>
        <end position="877"/>
    </location>
</feature>
<name>A0A200Q9I0_MACCD</name>
<keyword evidence="18" id="KW-1185">Reference proteome</keyword>
<dbReference type="FunFam" id="3.40.50.12390:FF:000005">
    <property type="entry name" value="5'-3' exoribonuclease 2"/>
    <property type="match status" value="1"/>
</dbReference>
<dbReference type="Proteomes" id="UP000195402">
    <property type="component" value="Unassembled WGS sequence"/>
</dbReference>
<feature type="domain" description="Xrn1 helical" evidence="16">
    <location>
        <begin position="271"/>
        <end position="728"/>
    </location>
</feature>
<dbReference type="GO" id="GO:0005634">
    <property type="term" value="C:nucleus"/>
    <property type="evidence" value="ECO:0007669"/>
    <property type="project" value="UniProtKB-SubCell"/>
</dbReference>
<evidence type="ECO:0000256" key="14">
    <source>
        <dbReference type="SAM" id="MobiDB-lite"/>
    </source>
</evidence>
<feature type="region of interest" description="Disordered" evidence="14">
    <location>
        <begin position="776"/>
        <end position="827"/>
    </location>
</feature>
<comment type="similarity">
    <text evidence="2 12">Belongs to the 5'-3' exonuclease family. XRN2/RAT1 subfamily.</text>
</comment>
<feature type="region of interest" description="Disordered" evidence="14">
    <location>
        <begin position="866"/>
        <end position="938"/>
    </location>
</feature>
<evidence type="ECO:0000256" key="12">
    <source>
        <dbReference type="PIRNR" id="PIRNR037239"/>
    </source>
</evidence>
<keyword evidence="13" id="KW-0175">Coiled coil</keyword>
<dbReference type="EC" id="3.1.13.-" evidence="12"/>
<evidence type="ECO:0000256" key="8">
    <source>
        <dbReference type="ARBA" id="ARBA00022839"/>
    </source>
</evidence>
<keyword evidence="8 12" id="KW-0269">Exonuclease</keyword>
<dbReference type="CDD" id="cd18673">
    <property type="entry name" value="PIN_XRN1-2-like"/>
    <property type="match status" value="1"/>
</dbReference>
<evidence type="ECO:0000256" key="9">
    <source>
        <dbReference type="ARBA" id="ARBA00023015"/>
    </source>
</evidence>
<dbReference type="STRING" id="56857.A0A200Q9I0"/>
<keyword evidence="6 12" id="KW-0540">Nuclease</keyword>
<organism evidence="17 18">
    <name type="scientific">Macleaya cordata</name>
    <name type="common">Five-seeded plume-poppy</name>
    <name type="synonym">Bocconia cordata</name>
    <dbReference type="NCBI Taxonomy" id="56857"/>
    <lineage>
        <taxon>Eukaryota</taxon>
        <taxon>Viridiplantae</taxon>
        <taxon>Streptophyta</taxon>
        <taxon>Embryophyta</taxon>
        <taxon>Tracheophyta</taxon>
        <taxon>Spermatophyta</taxon>
        <taxon>Magnoliopsida</taxon>
        <taxon>Ranunculales</taxon>
        <taxon>Papaveraceae</taxon>
        <taxon>Papaveroideae</taxon>
        <taxon>Macleaya</taxon>
    </lineage>
</organism>
<evidence type="ECO:0000256" key="13">
    <source>
        <dbReference type="SAM" id="Coils"/>
    </source>
</evidence>
<gene>
    <name evidence="17" type="ORF">BVC80_1289g40</name>
</gene>
<dbReference type="Gene3D" id="3.40.50.12390">
    <property type="match status" value="2"/>
</dbReference>
<dbReference type="GO" id="GO:0006397">
    <property type="term" value="P:mRNA processing"/>
    <property type="evidence" value="ECO:0007669"/>
    <property type="project" value="UniProtKB-UniRule"/>
</dbReference>
<comment type="subcellular location">
    <subcellularLocation>
        <location evidence="1">Nucleus</location>
    </subcellularLocation>
</comment>
<dbReference type="InterPro" id="IPR027073">
    <property type="entry name" value="5_3_exoribonuclease"/>
</dbReference>
<dbReference type="InterPro" id="IPR041412">
    <property type="entry name" value="Xrn1_helical"/>
</dbReference>
<evidence type="ECO:0000256" key="7">
    <source>
        <dbReference type="ARBA" id="ARBA00022801"/>
    </source>
</evidence>
<dbReference type="GO" id="GO:0000956">
    <property type="term" value="P:nuclear-transcribed mRNA catabolic process"/>
    <property type="evidence" value="ECO:0007669"/>
    <property type="project" value="TreeGrafter"/>
</dbReference>
<keyword evidence="10" id="KW-0804">Transcription</keyword>
<evidence type="ECO:0000259" key="15">
    <source>
        <dbReference type="Pfam" id="PF03159"/>
    </source>
</evidence>
<evidence type="ECO:0000256" key="1">
    <source>
        <dbReference type="ARBA" id="ARBA00004123"/>
    </source>
</evidence>
<feature type="compositionally biased region" description="Polar residues" evidence="14">
    <location>
        <begin position="783"/>
        <end position="798"/>
    </location>
</feature>
<feature type="coiled-coil region" evidence="13">
    <location>
        <begin position="606"/>
        <end position="633"/>
    </location>
</feature>
<dbReference type="InterPro" id="IPR017151">
    <property type="entry name" value="Xrn2/3/4"/>
</dbReference>
<feature type="compositionally biased region" description="Polar residues" evidence="14">
    <location>
        <begin position="889"/>
        <end position="911"/>
    </location>
</feature>